<protein>
    <submittedName>
        <fullName evidence="3">Putative endonuclease C19F8.04c</fullName>
    </submittedName>
</protein>
<feature type="compositionally biased region" description="Basic and acidic residues" evidence="1">
    <location>
        <begin position="92"/>
        <end position="104"/>
    </location>
</feature>
<reference evidence="3" key="1">
    <citation type="submission" date="2015-07" db="EMBL/GenBank/DDBJ databases">
        <title>Transcriptome Assembly of Anthurium amnicola.</title>
        <authorList>
            <person name="Suzuki J."/>
        </authorList>
    </citation>
    <scope>NUCLEOTIDE SEQUENCE</scope>
</reference>
<feature type="region of interest" description="Disordered" evidence="1">
    <location>
        <begin position="81"/>
        <end position="104"/>
    </location>
</feature>
<evidence type="ECO:0000256" key="2">
    <source>
        <dbReference type="SAM" id="SignalP"/>
    </source>
</evidence>
<feature type="chain" id="PRO_5008900938" evidence="2">
    <location>
        <begin position="27"/>
        <end position="104"/>
    </location>
</feature>
<organism evidence="3">
    <name type="scientific">Anthurium amnicola</name>
    <dbReference type="NCBI Taxonomy" id="1678845"/>
    <lineage>
        <taxon>Eukaryota</taxon>
        <taxon>Viridiplantae</taxon>
        <taxon>Streptophyta</taxon>
        <taxon>Embryophyta</taxon>
        <taxon>Tracheophyta</taxon>
        <taxon>Spermatophyta</taxon>
        <taxon>Magnoliopsida</taxon>
        <taxon>Liliopsida</taxon>
        <taxon>Araceae</taxon>
        <taxon>Pothoideae</taxon>
        <taxon>Potheae</taxon>
        <taxon>Anthurium</taxon>
    </lineage>
</organism>
<dbReference type="EMBL" id="GDJX01002589">
    <property type="protein sequence ID" value="JAT65347.1"/>
    <property type="molecule type" value="Transcribed_RNA"/>
</dbReference>
<name>A0A1D1ZEQ7_9ARAE</name>
<accession>A0A1D1ZEQ7</accession>
<sequence length="104" mass="10877">MAPKALLVLTGLLVVALLIVSSDVSAARPVEHEEQQQVTEEAGAGVGQEFRYARGCPGGRCCKWLYARCVRCCRASETVGTTAAGGVGEGKQPGDVEAHAEPHN</sequence>
<gene>
    <name evidence="3" type="primary">SPBC19F8.04c</name>
    <name evidence="3" type="ORF">g.132113</name>
</gene>
<feature type="signal peptide" evidence="2">
    <location>
        <begin position="1"/>
        <end position="26"/>
    </location>
</feature>
<keyword evidence="3" id="KW-0255">Endonuclease</keyword>
<proteinExistence type="predicted"/>
<evidence type="ECO:0000313" key="3">
    <source>
        <dbReference type="EMBL" id="JAT65347.1"/>
    </source>
</evidence>
<dbReference type="AlphaFoldDB" id="A0A1D1ZEQ7"/>
<keyword evidence="3" id="KW-0378">Hydrolase</keyword>
<keyword evidence="3" id="KW-0540">Nuclease</keyword>
<keyword evidence="2" id="KW-0732">Signal</keyword>
<evidence type="ECO:0000256" key="1">
    <source>
        <dbReference type="SAM" id="MobiDB-lite"/>
    </source>
</evidence>
<dbReference type="GO" id="GO:0004519">
    <property type="term" value="F:endonuclease activity"/>
    <property type="evidence" value="ECO:0007669"/>
    <property type="project" value="UniProtKB-KW"/>
</dbReference>